<dbReference type="InParanoid" id="A0A165G024"/>
<feature type="compositionally biased region" description="Low complexity" evidence="1">
    <location>
        <begin position="339"/>
        <end position="355"/>
    </location>
</feature>
<dbReference type="EMBL" id="KV407460">
    <property type="protein sequence ID" value="KZF21583.1"/>
    <property type="molecule type" value="Genomic_DNA"/>
</dbReference>
<evidence type="ECO:0000313" key="4">
    <source>
        <dbReference type="Proteomes" id="UP000076632"/>
    </source>
</evidence>
<dbReference type="InterPro" id="IPR017919">
    <property type="entry name" value="TFIIE/TFIIEa_HTH"/>
</dbReference>
<dbReference type="GO" id="GO:0005673">
    <property type="term" value="C:transcription factor TFIIE complex"/>
    <property type="evidence" value="ECO:0007669"/>
    <property type="project" value="TreeGrafter"/>
</dbReference>
<feature type="compositionally biased region" description="Basic and acidic residues" evidence="1">
    <location>
        <begin position="267"/>
        <end position="282"/>
    </location>
</feature>
<accession>A0A165G024</accession>
<dbReference type="OMA" id="DAIKWKV"/>
<keyword evidence="4" id="KW-1185">Reference proteome</keyword>
<dbReference type="STRING" id="1328760.A0A165G024"/>
<dbReference type="Proteomes" id="UP000076632">
    <property type="component" value="Unassembled WGS sequence"/>
</dbReference>
<organism evidence="3 4">
    <name type="scientific">Xylona heveae (strain CBS 132557 / TC161)</name>
    <dbReference type="NCBI Taxonomy" id="1328760"/>
    <lineage>
        <taxon>Eukaryota</taxon>
        <taxon>Fungi</taxon>
        <taxon>Dikarya</taxon>
        <taxon>Ascomycota</taxon>
        <taxon>Pezizomycotina</taxon>
        <taxon>Xylonomycetes</taxon>
        <taxon>Xylonales</taxon>
        <taxon>Xylonaceae</taxon>
        <taxon>Xylona</taxon>
    </lineage>
</organism>
<gene>
    <name evidence="3" type="ORF">L228DRAFT_156104</name>
</gene>
<dbReference type="InterPro" id="IPR039997">
    <property type="entry name" value="TFE"/>
</dbReference>
<dbReference type="AlphaFoldDB" id="A0A165G024"/>
<dbReference type="GeneID" id="28894473"/>
<dbReference type="RefSeq" id="XP_018187138.1">
    <property type="nucleotide sequence ID" value="XM_018329336.1"/>
</dbReference>
<dbReference type="SUPFAM" id="SSF57783">
    <property type="entry name" value="Zinc beta-ribbon"/>
    <property type="match status" value="1"/>
</dbReference>
<feature type="domain" description="HTH TFE/IIEalpha-type" evidence="2">
    <location>
        <begin position="1"/>
        <end position="52"/>
    </location>
</feature>
<dbReference type="FunCoup" id="A0A165G024">
    <property type="interactions" value="128"/>
</dbReference>
<dbReference type="PANTHER" id="PTHR13097">
    <property type="entry name" value="TRANSCRIPTION INITIATION FACTOR IIE, ALPHA SUBUNIT"/>
    <property type="match status" value="1"/>
</dbReference>
<feature type="compositionally biased region" description="Polar residues" evidence="1">
    <location>
        <begin position="421"/>
        <end position="430"/>
    </location>
</feature>
<dbReference type="SMART" id="SM00531">
    <property type="entry name" value="TFIIE"/>
    <property type="match status" value="1"/>
</dbReference>
<dbReference type="GO" id="GO:0006367">
    <property type="term" value="P:transcription initiation at RNA polymerase II promoter"/>
    <property type="evidence" value="ECO:0007669"/>
    <property type="project" value="InterPro"/>
</dbReference>
<protein>
    <recommendedName>
        <fullName evidence="2">HTH TFE/IIEalpha-type domain-containing protein</fullName>
    </recommendedName>
</protein>
<feature type="region of interest" description="Disordered" evidence="1">
    <location>
        <begin position="229"/>
        <end position="463"/>
    </location>
</feature>
<dbReference type="OrthoDB" id="361102at2759"/>
<feature type="compositionally biased region" description="Acidic residues" evidence="1">
    <location>
        <begin position="449"/>
        <end position="463"/>
    </location>
</feature>
<evidence type="ECO:0000313" key="3">
    <source>
        <dbReference type="EMBL" id="KZF21583.1"/>
    </source>
</evidence>
<dbReference type="InterPro" id="IPR002853">
    <property type="entry name" value="TFIIE_asu"/>
</dbReference>
<feature type="compositionally biased region" description="Basic and acidic residues" evidence="1">
    <location>
        <begin position="292"/>
        <end position="301"/>
    </location>
</feature>
<dbReference type="PANTHER" id="PTHR13097:SF7">
    <property type="entry name" value="GENERAL TRANSCRIPTION FACTOR IIE SUBUNIT 1"/>
    <property type="match status" value="1"/>
</dbReference>
<evidence type="ECO:0000259" key="2">
    <source>
        <dbReference type="PROSITE" id="PS51344"/>
    </source>
</evidence>
<name>A0A165G024_XYLHT</name>
<sequence length="463" mass="49879">MQVKGLRKLCGKLREDRLLAVHSRLETREGMQRPITKDYYYIDFHLTIDAIKYRIYRITKEVEQMFQPTEEKKDYFCPRCKSRWTQLEVLDNPGPLGFNCHKCDGPLERDDDSAAERGGHEKQSRLMSQLHGMLNLLQQIDRTVIPNNDFDAAFSVAVPIQRNQIVNPVRAMAPATADGRPTSVKGLAQTSGAQIEVSVTTSSERSAAEQATEAQRRAALAEQNALPVWHTNSTVSGEATALGSKEAAARREREYNGVGTDTSTPLKGEDMDEKKTDDKQSAELDAYFAELEAERQKQAREDQEEDSDEEEDEDEDEEDEFEDVPAASGQPQPQPPTAAPAAAAVPATSSSSSAGINGAQQHASLAQNGQQPGTGSSSSAGNNTPAGGAGNGTGPGSTAPATSQEAADGPAAKKPRIDGDSANSFTSTQTADGQAGDQPAPPAPVKQEEDSDEDDDDVEFEDV</sequence>
<feature type="compositionally biased region" description="Acidic residues" evidence="1">
    <location>
        <begin position="302"/>
        <end position="323"/>
    </location>
</feature>
<feature type="compositionally biased region" description="Polar residues" evidence="1">
    <location>
        <begin position="358"/>
        <end position="371"/>
    </location>
</feature>
<feature type="compositionally biased region" description="Low complexity" evidence="1">
    <location>
        <begin position="373"/>
        <end position="386"/>
    </location>
</feature>
<proteinExistence type="predicted"/>
<reference evidence="3 4" key="1">
    <citation type="journal article" date="2016" name="Fungal Biol.">
        <title>The genome of Xylona heveae provides a window into fungal endophytism.</title>
        <authorList>
            <person name="Gazis R."/>
            <person name="Kuo A."/>
            <person name="Riley R."/>
            <person name="LaButti K."/>
            <person name="Lipzen A."/>
            <person name="Lin J."/>
            <person name="Amirebrahimi M."/>
            <person name="Hesse C.N."/>
            <person name="Spatafora J.W."/>
            <person name="Henrissat B."/>
            <person name="Hainaut M."/>
            <person name="Grigoriev I.V."/>
            <person name="Hibbett D.S."/>
        </authorList>
    </citation>
    <scope>NUCLEOTIDE SEQUENCE [LARGE SCALE GENOMIC DNA]</scope>
    <source>
        <strain evidence="3 4">TC161</strain>
    </source>
</reference>
<evidence type="ECO:0000256" key="1">
    <source>
        <dbReference type="SAM" id="MobiDB-lite"/>
    </source>
</evidence>
<dbReference type="PROSITE" id="PS51344">
    <property type="entry name" value="HTH_TFE_IIE"/>
    <property type="match status" value="1"/>
</dbReference>